<gene>
    <name evidence="1" type="ORF">BDV98DRAFT_577604</name>
</gene>
<sequence length="541" mass="59125">MSLSLRISPSSNSLDMYGDPDTSSAYSLCGDVVLSLRPQWSLLGRQPGGSVRIAVSSIALTFEGQCEVVSPRHGYSATRLCSIIKELVPSPAPIELETELGTQECGADFNAAFSLPVPGWLPATTQLGYNSDFGVKYTLFVDVSYYTLSEEGASASSGLSFLRFCSPFFTRTRFAAAETGVVLRRFMTEATPRLRTFNIPPVIPAVADVSTSALDDLASKIQVFATLPECVSTQASSFPCSLRISAKQLDMADREKLKITMLNMNVFQVEKCRYAPSIDYRTHYPLPHEAHQPPFLPLRRPHNISLMTEIGMGSPYVLDASTSRTISLLPENVSSRTLLNEHLHFLHENADESNTTSGVVPGDASYVIEAVIPFSSIGRTSAPSSKEAFDQDQWAGPMNLRPSAAMPLYTVRHELEVALQCTYAGEEGEKWVYFVVPVKFAAPAPEACELVDDRDADIASGEEEDGADDENAPLIGFPISSPSPRIVAAPTMAQRQPRAVALPAYSQLFHTNGDRRIDYSVPLPLYTPFDELKGPVKYKDL</sequence>
<organism evidence="1 2">
    <name type="scientific">Pterulicium gracile</name>
    <dbReference type="NCBI Taxonomy" id="1884261"/>
    <lineage>
        <taxon>Eukaryota</taxon>
        <taxon>Fungi</taxon>
        <taxon>Dikarya</taxon>
        <taxon>Basidiomycota</taxon>
        <taxon>Agaricomycotina</taxon>
        <taxon>Agaricomycetes</taxon>
        <taxon>Agaricomycetidae</taxon>
        <taxon>Agaricales</taxon>
        <taxon>Pleurotineae</taxon>
        <taxon>Pterulaceae</taxon>
        <taxon>Pterulicium</taxon>
    </lineage>
</organism>
<reference evidence="1 2" key="1">
    <citation type="journal article" date="2019" name="Nat. Ecol. Evol.">
        <title>Megaphylogeny resolves global patterns of mushroom evolution.</title>
        <authorList>
            <person name="Varga T."/>
            <person name="Krizsan K."/>
            <person name="Foldi C."/>
            <person name="Dima B."/>
            <person name="Sanchez-Garcia M."/>
            <person name="Sanchez-Ramirez S."/>
            <person name="Szollosi G.J."/>
            <person name="Szarkandi J.G."/>
            <person name="Papp V."/>
            <person name="Albert L."/>
            <person name="Andreopoulos W."/>
            <person name="Angelini C."/>
            <person name="Antonin V."/>
            <person name="Barry K.W."/>
            <person name="Bougher N.L."/>
            <person name="Buchanan P."/>
            <person name="Buyck B."/>
            <person name="Bense V."/>
            <person name="Catcheside P."/>
            <person name="Chovatia M."/>
            <person name="Cooper J."/>
            <person name="Damon W."/>
            <person name="Desjardin D."/>
            <person name="Finy P."/>
            <person name="Geml J."/>
            <person name="Haridas S."/>
            <person name="Hughes K."/>
            <person name="Justo A."/>
            <person name="Karasinski D."/>
            <person name="Kautmanova I."/>
            <person name="Kiss B."/>
            <person name="Kocsube S."/>
            <person name="Kotiranta H."/>
            <person name="LaButti K.M."/>
            <person name="Lechner B.E."/>
            <person name="Liimatainen K."/>
            <person name="Lipzen A."/>
            <person name="Lukacs Z."/>
            <person name="Mihaltcheva S."/>
            <person name="Morgado L.N."/>
            <person name="Niskanen T."/>
            <person name="Noordeloos M.E."/>
            <person name="Ohm R.A."/>
            <person name="Ortiz-Santana B."/>
            <person name="Ovrebo C."/>
            <person name="Racz N."/>
            <person name="Riley R."/>
            <person name="Savchenko A."/>
            <person name="Shiryaev A."/>
            <person name="Soop K."/>
            <person name="Spirin V."/>
            <person name="Szebenyi C."/>
            <person name="Tomsovsky M."/>
            <person name="Tulloss R.E."/>
            <person name="Uehling J."/>
            <person name="Grigoriev I.V."/>
            <person name="Vagvolgyi C."/>
            <person name="Papp T."/>
            <person name="Martin F.M."/>
            <person name="Miettinen O."/>
            <person name="Hibbett D.S."/>
            <person name="Nagy L.G."/>
        </authorList>
    </citation>
    <scope>NUCLEOTIDE SEQUENCE [LARGE SCALE GENOMIC DNA]</scope>
    <source>
        <strain evidence="1 2">CBS 309.79</strain>
    </source>
</reference>
<proteinExistence type="predicted"/>
<dbReference type="Proteomes" id="UP000305067">
    <property type="component" value="Unassembled WGS sequence"/>
</dbReference>
<accession>A0A5C3Q1R6</accession>
<evidence type="ECO:0000313" key="1">
    <source>
        <dbReference type="EMBL" id="TFK95496.1"/>
    </source>
</evidence>
<keyword evidence="2" id="KW-1185">Reference proteome</keyword>
<dbReference type="OrthoDB" id="1638493at2759"/>
<evidence type="ECO:0008006" key="3">
    <source>
        <dbReference type="Google" id="ProtNLM"/>
    </source>
</evidence>
<dbReference type="STRING" id="1884261.A0A5C3Q1R6"/>
<name>A0A5C3Q1R6_9AGAR</name>
<dbReference type="EMBL" id="ML178882">
    <property type="protein sequence ID" value="TFK95496.1"/>
    <property type="molecule type" value="Genomic_DNA"/>
</dbReference>
<protein>
    <recommendedName>
        <fullName evidence="3">Arrestin-like N-terminal domain-containing protein</fullName>
    </recommendedName>
</protein>
<dbReference type="AlphaFoldDB" id="A0A5C3Q1R6"/>
<evidence type="ECO:0000313" key="2">
    <source>
        <dbReference type="Proteomes" id="UP000305067"/>
    </source>
</evidence>